<keyword evidence="2" id="KW-1185">Reference proteome</keyword>
<dbReference type="EMBL" id="MTYJ01000002">
    <property type="protein sequence ID" value="OQV25839.1"/>
    <property type="molecule type" value="Genomic_DNA"/>
</dbReference>
<dbReference type="Proteomes" id="UP000192578">
    <property type="component" value="Unassembled WGS sequence"/>
</dbReference>
<name>A0A1W0XED5_HYPEX</name>
<organism evidence="1 2">
    <name type="scientific">Hypsibius exemplaris</name>
    <name type="common">Freshwater tardigrade</name>
    <dbReference type="NCBI Taxonomy" id="2072580"/>
    <lineage>
        <taxon>Eukaryota</taxon>
        <taxon>Metazoa</taxon>
        <taxon>Ecdysozoa</taxon>
        <taxon>Tardigrada</taxon>
        <taxon>Eutardigrada</taxon>
        <taxon>Parachela</taxon>
        <taxon>Hypsibioidea</taxon>
        <taxon>Hypsibiidae</taxon>
        <taxon>Hypsibius</taxon>
    </lineage>
</organism>
<evidence type="ECO:0000313" key="2">
    <source>
        <dbReference type="Proteomes" id="UP000192578"/>
    </source>
</evidence>
<comment type="caution">
    <text evidence="1">The sequence shown here is derived from an EMBL/GenBank/DDBJ whole genome shotgun (WGS) entry which is preliminary data.</text>
</comment>
<sequence>MMCSGVPFAVCPLLYGGTLTALNKKDGGIRTIACGNTLRRLVGKIVSRRVVPVMGELIRSQQLGYETPGGAEVVVYAPGVLWKKRRIHWWY</sequence>
<accession>A0A1W0XED5</accession>
<evidence type="ECO:0000313" key="1">
    <source>
        <dbReference type="EMBL" id="OQV25839.1"/>
    </source>
</evidence>
<dbReference type="AlphaFoldDB" id="A0A1W0XED5"/>
<dbReference type="OrthoDB" id="6766542at2759"/>
<reference evidence="2" key="1">
    <citation type="submission" date="2017-01" db="EMBL/GenBank/DDBJ databases">
        <title>Comparative genomics of anhydrobiosis in the tardigrade Hypsibius dujardini.</title>
        <authorList>
            <person name="Yoshida Y."/>
            <person name="Koutsovoulos G."/>
            <person name="Laetsch D."/>
            <person name="Stevens L."/>
            <person name="Kumar S."/>
            <person name="Horikawa D."/>
            <person name="Ishino K."/>
            <person name="Komine S."/>
            <person name="Tomita M."/>
            <person name="Blaxter M."/>
            <person name="Arakawa K."/>
        </authorList>
    </citation>
    <scope>NUCLEOTIDE SEQUENCE [LARGE SCALE GENOMIC DNA]</scope>
    <source>
        <strain evidence="2">Z151</strain>
    </source>
</reference>
<protein>
    <submittedName>
        <fullName evidence="1">Uncharacterized protein</fullName>
    </submittedName>
</protein>
<proteinExistence type="predicted"/>
<gene>
    <name evidence="1" type="ORF">BV898_00764</name>
</gene>